<proteinExistence type="predicted"/>
<dbReference type="RefSeq" id="WP_202677582.1">
    <property type="nucleotide sequence ID" value="NZ_CP068595.1"/>
</dbReference>
<sequence>MPAIKGKKSKTYSYETKLEAIRLHMVEGWTYRKIMEKFEITDRHRLKHG</sequence>
<dbReference type="GO" id="GO:0043565">
    <property type="term" value="F:sequence-specific DNA binding"/>
    <property type="evidence" value="ECO:0007669"/>
    <property type="project" value="InterPro"/>
</dbReference>
<dbReference type="EMBL" id="CP068595">
    <property type="protein sequence ID" value="QQZ63883.1"/>
    <property type="molecule type" value="Genomic_DNA"/>
</dbReference>
<dbReference type="InterPro" id="IPR010921">
    <property type="entry name" value="Trp_repressor/repl_initiator"/>
</dbReference>
<reference evidence="1 2" key="1">
    <citation type="submission" date="2021-01" db="EMBL/GenBank/DDBJ databases">
        <title>Whole genome sequence of Paenibacillus sonchi LMG 24727 for comparative genomics.</title>
        <authorList>
            <person name="Lee G."/>
            <person name="Kim M.-J."/>
            <person name="Lim K."/>
            <person name="Shin J.-H."/>
        </authorList>
    </citation>
    <scope>NUCLEOTIDE SEQUENCE [LARGE SCALE GENOMIC DNA]</scope>
    <source>
        <strain evidence="1 2">LMG 24727</strain>
    </source>
</reference>
<dbReference type="Proteomes" id="UP000595841">
    <property type="component" value="Chromosome"/>
</dbReference>
<evidence type="ECO:0008006" key="3">
    <source>
        <dbReference type="Google" id="ProtNLM"/>
    </source>
</evidence>
<dbReference type="AlphaFoldDB" id="A0A974SEU0"/>
<evidence type="ECO:0000313" key="1">
    <source>
        <dbReference type="EMBL" id="QQZ63883.1"/>
    </source>
</evidence>
<protein>
    <recommendedName>
        <fullName evidence="3">Transposase</fullName>
    </recommendedName>
</protein>
<name>A0A974SEU0_9BACL</name>
<accession>A0A974SEU0</accession>
<dbReference type="SUPFAM" id="SSF48295">
    <property type="entry name" value="TrpR-like"/>
    <property type="match status" value="1"/>
</dbReference>
<dbReference type="KEGG" id="pson:JI735_16520"/>
<evidence type="ECO:0000313" key="2">
    <source>
        <dbReference type="Proteomes" id="UP000595841"/>
    </source>
</evidence>
<organism evidence="1 2">
    <name type="scientific">Paenibacillus sonchi</name>
    <dbReference type="NCBI Taxonomy" id="373687"/>
    <lineage>
        <taxon>Bacteria</taxon>
        <taxon>Bacillati</taxon>
        <taxon>Bacillota</taxon>
        <taxon>Bacilli</taxon>
        <taxon>Bacillales</taxon>
        <taxon>Paenibacillaceae</taxon>
        <taxon>Paenibacillus</taxon>
        <taxon>Paenibacillus sonchi group</taxon>
    </lineage>
</organism>
<keyword evidence="2" id="KW-1185">Reference proteome</keyword>
<gene>
    <name evidence="1" type="ORF">JI735_16520</name>
</gene>